<keyword evidence="4" id="KW-1185">Reference proteome</keyword>
<feature type="compositionally biased region" description="Polar residues" evidence="1">
    <location>
        <begin position="1"/>
        <end position="10"/>
    </location>
</feature>
<keyword evidence="2" id="KW-0812">Transmembrane</keyword>
<feature type="compositionally biased region" description="Pro residues" evidence="1">
    <location>
        <begin position="17"/>
        <end position="30"/>
    </location>
</feature>
<dbReference type="InterPro" id="IPR017046">
    <property type="entry name" value="Prenylcysteine_Oxase1"/>
</dbReference>
<dbReference type="SUPFAM" id="SSF51971">
    <property type="entry name" value="Nucleotide-binding domain"/>
    <property type="match status" value="1"/>
</dbReference>
<dbReference type="Proteomes" id="UP001295740">
    <property type="component" value="Unassembled WGS sequence"/>
</dbReference>
<dbReference type="PANTHER" id="PTHR15944">
    <property type="entry name" value="FARNESYLCYSTEINE LYASE"/>
    <property type="match status" value="1"/>
</dbReference>
<dbReference type="Gene3D" id="3.50.50.60">
    <property type="entry name" value="FAD/NAD(P)-binding domain"/>
    <property type="match status" value="1"/>
</dbReference>
<dbReference type="PANTHER" id="PTHR15944:SF0">
    <property type="entry name" value="PRENYLCYSTEINE LYASE DOMAIN-CONTAINING PROTEIN"/>
    <property type="match status" value="1"/>
</dbReference>
<evidence type="ECO:0000256" key="1">
    <source>
        <dbReference type="SAM" id="MobiDB-lite"/>
    </source>
</evidence>
<evidence type="ECO:0000313" key="3">
    <source>
        <dbReference type="EMBL" id="CAJ2501827.1"/>
    </source>
</evidence>
<dbReference type="GO" id="GO:0030327">
    <property type="term" value="P:prenylated protein catabolic process"/>
    <property type="evidence" value="ECO:0007669"/>
    <property type="project" value="TreeGrafter"/>
</dbReference>
<dbReference type="PRINTS" id="PR00419">
    <property type="entry name" value="ADXRDTASE"/>
</dbReference>
<protein>
    <submittedName>
        <fullName evidence="3">Uu.00g046800.m01.CDS01</fullName>
    </submittedName>
</protein>
<keyword evidence="2" id="KW-1133">Transmembrane helix</keyword>
<feature type="transmembrane region" description="Helical" evidence="2">
    <location>
        <begin position="80"/>
        <end position="103"/>
    </location>
</feature>
<evidence type="ECO:0000313" key="4">
    <source>
        <dbReference type="Proteomes" id="UP001295740"/>
    </source>
</evidence>
<name>A0AAI8YEJ4_9PEZI</name>
<sequence>MPESSSQDHGGQQPRDASPPPPYSETPPPLHATTQLSEQTPLLGRPVIVIRGNITYTWYRPSYVRERSCWDLKFKRCTACALMFMFSTLILLCVILPVLPFLLQLDWLPSRVPPPIPTYSVAIIGAGPAGIAAAQHLKCSQAAQGVHFNITVYEAKPHVGGQLALNGSQDGLVYPYDDPRQEPMTAEDIAGTALLWNNALFTQDSEDFLGGRVEFSELGSQQVGYYRGEDDPPVTTTTRPYSKTPTVSWMRLIWRYGKSVWQAGSMASAINFREKMPSTPLVDDIAAILHGLGDSVLEAAGQWANATLDAHGIGEPYRTEVLDPQVRRMYGEGLAGISGLAMLLAVAQEDSANVVLGGNLVERLQRIVRRLHVDLRTSTLVTGLRPAQIDEEGHSAWLVEHRGVDGSGSPSVEAFDKVLMAAMDERVLYANSSPDADDAAAESDINMDVDVEIESFGSTSKSVFVTFLTTQAKHQGRGSEEDQVLFVKDGAGGDSSGRWQGLVNEIACVRVVTRLPRNGDVDDDDKAGHDDHESTQAVEYLYRMLSTESIAEVLKLDPMISWSHETKVKSAVPYLLPMSRFPPIQITDDLERSLPKG</sequence>
<reference evidence="3" key="1">
    <citation type="submission" date="2023-10" db="EMBL/GenBank/DDBJ databases">
        <authorList>
            <person name="Hackl T."/>
        </authorList>
    </citation>
    <scope>NUCLEOTIDE SEQUENCE</scope>
</reference>
<dbReference type="Pfam" id="PF13450">
    <property type="entry name" value="NAD_binding_8"/>
    <property type="match status" value="1"/>
</dbReference>
<dbReference type="EMBL" id="CAUWAG010000003">
    <property type="protein sequence ID" value="CAJ2501827.1"/>
    <property type="molecule type" value="Genomic_DNA"/>
</dbReference>
<evidence type="ECO:0000256" key="2">
    <source>
        <dbReference type="SAM" id="Phobius"/>
    </source>
</evidence>
<organism evidence="3 4">
    <name type="scientific">Anthostomella pinea</name>
    <dbReference type="NCBI Taxonomy" id="933095"/>
    <lineage>
        <taxon>Eukaryota</taxon>
        <taxon>Fungi</taxon>
        <taxon>Dikarya</taxon>
        <taxon>Ascomycota</taxon>
        <taxon>Pezizomycotina</taxon>
        <taxon>Sordariomycetes</taxon>
        <taxon>Xylariomycetidae</taxon>
        <taxon>Xylariales</taxon>
        <taxon>Xylariaceae</taxon>
        <taxon>Anthostomella</taxon>
    </lineage>
</organism>
<dbReference type="GO" id="GO:0001735">
    <property type="term" value="F:prenylcysteine oxidase activity"/>
    <property type="evidence" value="ECO:0007669"/>
    <property type="project" value="InterPro"/>
</dbReference>
<gene>
    <name evidence="3" type="ORF">KHLLAP_LOCUS2295</name>
</gene>
<proteinExistence type="predicted"/>
<keyword evidence="2" id="KW-0472">Membrane</keyword>
<feature type="region of interest" description="Disordered" evidence="1">
    <location>
        <begin position="1"/>
        <end position="32"/>
    </location>
</feature>
<dbReference type="InterPro" id="IPR036188">
    <property type="entry name" value="FAD/NAD-bd_sf"/>
</dbReference>
<dbReference type="AlphaFoldDB" id="A0AAI8YEJ4"/>
<accession>A0AAI8YEJ4</accession>
<comment type="caution">
    <text evidence="3">The sequence shown here is derived from an EMBL/GenBank/DDBJ whole genome shotgun (WGS) entry which is preliminary data.</text>
</comment>